<dbReference type="EMBL" id="AQQV01000001">
    <property type="protein sequence ID" value="ORE89616.1"/>
    <property type="molecule type" value="Genomic_DNA"/>
</dbReference>
<evidence type="ECO:0000313" key="6">
    <source>
        <dbReference type="EMBL" id="ORE89616.1"/>
    </source>
</evidence>
<dbReference type="GO" id="GO:0019148">
    <property type="term" value="F:D-cysteine desulfhydrase activity"/>
    <property type="evidence" value="ECO:0007669"/>
    <property type="project" value="TreeGrafter"/>
</dbReference>
<dbReference type="STRING" id="1317117.ATO7_07035"/>
<protein>
    <submittedName>
        <fullName evidence="6">1-aminocyclopropane-1-carboxylate deaminase</fullName>
    </submittedName>
</protein>
<dbReference type="Pfam" id="PF00291">
    <property type="entry name" value="PALP"/>
    <property type="match status" value="1"/>
</dbReference>
<comment type="caution">
    <text evidence="6">The sequence shown here is derived from an EMBL/GenBank/DDBJ whole genome shotgun (WGS) entry which is preliminary data.</text>
</comment>
<keyword evidence="7" id="KW-1185">Reference proteome</keyword>
<comment type="cofactor">
    <cofactor evidence="1">
        <name>pyridoxal 5'-phosphate</name>
        <dbReference type="ChEBI" id="CHEBI:597326"/>
    </cofactor>
</comment>
<evidence type="ECO:0000256" key="1">
    <source>
        <dbReference type="ARBA" id="ARBA00001933"/>
    </source>
</evidence>
<evidence type="ECO:0000259" key="5">
    <source>
        <dbReference type="Pfam" id="PF00291"/>
    </source>
</evidence>
<dbReference type="PANTHER" id="PTHR43780">
    <property type="entry name" value="1-AMINOCYCLOPROPANE-1-CARBOXYLATE DEAMINASE-RELATED"/>
    <property type="match status" value="1"/>
</dbReference>
<dbReference type="Proteomes" id="UP000192342">
    <property type="component" value="Unassembled WGS sequence"/>
</dbReference>
<dbReference type="PANTHER" id="PTHR43780:SF2">
    <property type="entry name" value="1-AMINOCYCLOPROPANE-1-CARBOXYLATE DEAMINASE-RELATED"/>
    <property type="match status" value="1"/>
</dbReference>
<keyword evidence="3 4" id="KW-0663">Pyridoxal phosphate</keyword>
<evidence type="ECO:0000256" key="2">
    <source>
        <dbReference type="ARBA" id="ARBA00008639"/>
    </source>
</evidence>
<feature type="modified residue" description="N6-(pyridoxal phosphate)lysine" evidence="4">
    <location>
        <position position="56"/>
    </location>
</feature>
<dbReference type="InterPro" id="IPR027278">
    <property type="entry name" value="ACCD_DCysDesulf"/>
</dbReference>
<evidence type="ECO:0000256" key="4">
    <source>
        <dbReference type="PIRSR" id="PIRSR006278-2"/>
    </source>
</evidence>
<dbReference type="InterPro" id="IPR036052">
    <property type="entry name" value="TrpB-like_PALP_sf"/>
</dbReference>
<reference evidence="6 7" key="1">
    <citation type="submission" date="2013-04" db="EMBL/GenBank/DDBJ databases">
        <title>Oceanococcus atlanticus 22II-S10r2 Genome Sequencing.</title>
        <authorList>
            <person name="Lai Q."/>
            <person name="Li G."/>
            <person name="Shao Z."/>
        </authorList>
    </citation>
    <scope>NUCLEOTIDE SEQUENCE [LARGE SCALE GENOMIC DNA]</scope>
    <source>
        <strain evidence="6 7">22II-S10r2</strain>
    </source>
</reference>
<sequence>MNAFRPIDNALPGIAAHLPCAGFAHLPTPLQRVEIDGRAVWIKRDDLSHPDYGGNKVRKLEFILAAAQRAGQRRVVTFGATGTHHGLATALFCRALGLECEVLLFDQPDSAHVRENRARLQASGAICTPCGSLARTVARFYLHPRRLRRDTLFLFAGGSGELGTLAFVNAALELAEQVDAGEAPRPARIYCATSSGSTLAGLTLGVALAGWDTQVIGVQVADARLGLFDACTPKTIQALMRRSLCWLERHELCWPADCPEVLLDDRWLGPGYGHPTVAAEQAATAFEQAVGVALDLTYTAKAFAALRADTAPGEVLYWHTLSST</sequence>
<dbReference type="SUPFAM" id="SSF53686">
    <property type="entry name" value="Tryptophan synthase beta subunit-like PLP-dependent enzymes"/>
    <property type="match status" value="1"/>
</dbReference>
<accession>A0A1Y1SIY3</accession>
<name>A0A1Y1SIY3_9GAMM</name>
<evidence type="ECO:0000313" key="7">
    <source>
        <dbReference type="Proteomes" id="UP000192342"/>
    </source>
</evidence>
<dbReference type="RefSeq" id="WP_083560883.1">
    <property type="nucleotide sequence ID" value="NZ_AQQV01000001.1"/>
</dbReference>
<dbReference type="Gene3D" id="3.40.50.1100">
    <property type="match status" value="2"/>
</dbReference>
<dbReference type="InterPro" id="IPR001926">
    <property type="entry name" value="TrpB-like_PALP"/>
</dbReference>
<comment type="similarity">
    <text evidence="2">Belongs to the ACC deaminase/D-cysteine desulfhydrase family.</text>
</comment>
<dbReference type="PIRSF" id="PIRSF006278">
    <property type="entry name" value="ACCD_DCysDesulf"/>
    <property type="match status" value="1"/>
</dbReference>
<organism evidence="6 7">
    <name type="scientific">Oceanococcus atlanticus</name>
    <dbReference type="NCBI Taxonomy" id="1317117"/>
    <lineage>
        <taxon>Bacteria</taxon>
        <taxon>Pseudomonadati</taxon>
        <taxon>Pseudomonadota</taxon>
        <taxon>Gammaproteobacteria</taxon>
        <taxon>Chromatiales</taxon>
        <taxon>Oceanococcaceae</taxon>
        <taxon>Oceanococcus</taxon>
    </lineage>
</organism>
<dbReference type="AlphaFoldDB" id="A0A1Y1SIY3"/>
<dbReference type="OrthoDB" id="9801249at2"/>
<feature type="domain" description="Tryptophan synthase beta chain-like PALP" evidence="5">
    <location>
        <begin position="26"/>
        <end position="313"/>
    </location>
</feature>
<gene>
    <name evidence="6" type="ORF">ATO7_07035</name>
</gene>
<proteinExistence type="inferred from homology"/>
<evidence type="ECO:0000256" key="3">
    <source>
        <dbReference type="ARBA" id="ARBA00022898"/>
    </source>
</evidence>